<comment type="caution">
    <text evidence="2">The sequence shown here is derived from an EMBL/GenBank/DDBJ whole genome shotgun (WGS) entry which is preliminary data.</text>
</comment>
<proteinExistence type="predicted"/>
<gene>
    <name evidence="2" type="ORF">AC625_13115</name>
</gene>
<dbReference type="Proteomes" id="UP000037146">
    <property type="component" value="Unassembled WGS sequence"/>
</dbReference>
<name>A0A0K9GUK4_9BACI</name>
<dbReference type="STRING" id="1679170.AC625_13115"/>
<dbReference type="PROSITE" id="PS51186">
    <property type="entry name" value="GNAT"/>
    <property type="match status" value="1"/>
</dbReference>
<feature type="domain" description="N-acetyltransferase" evidence="1">
    <location>
        <begin position="1"/>
        <end position="149"/>
    </location>
</feature>
<evidence type="ECO:0000313" key="2">
    <source>
        <dbReference type="EMBL" id="KMY50321.1"/>
    </source>
</evidence>
<dbReference type="CDD" id="cd04301">
    <property type="entry name" value="NAT_SF"/>
    <property type="match status" value="1"/>
</dbReference>
<dbReference type="SUPFAM" id="SSF55729">
    <property type="entry name" value="Acyl-CoA N-acyltransferases (Nat)"/>
    <property type="match status" value="1"/>
</dbReference>
<reference evidence="3" key="1">
    <citation type="submission" date="2015-07" db="EMBL/GenBank/DDBJ databases">
        <title>Genome sequencing project for genomic taxonomy and phylogenomics of Bacillus-like bacteria.</title>
        <authorList>
            <person name="Liu B."/>
            <person name="Wang J."/>
            <person name="Zhu Y."/>
            <person name="Liu G."/>
            <person name="Chen Q."/>
            <person name="Chen Z."/>
            <person name="Lan J."/>
            <person name="Che J."/>
            <person name="Ge C."/>
            <person name="Shi H."/>
            <person name="Pan Z."/>
            <person name="Liu X."/>
        </authorList>
    </citation>
    <scope>NUCLEOTIDE SEQUENCE [LARGE SCALE GENOMIC DNA]</scope>
    <source>
        <strain evidence="3">FJAT-27997</strain>
    </source>
</reference>
<protein>
    <recommendedName>
        <fullName evidence="1">N-acetyltransferase domain-containing protein</fullName>
    </recommendedName>
</protein>
<dbReference type="EMBL" id="LFZW01000001">
    <property type="protein sequence ID" value="KMY50321.1"/>
    <property type="molecule type" value="Genomic_DNA"/>
</dbReference>
<organism evidence="2 3">
    <name type="scientific">Peribacillus loiseleuriae</name>
    <dbReference type="NCBI Taxonomy" id="1679170"/>
    <lineage>
        <taxon>Bacteria</taxon>
        <taxon>Bacillati</taxon>
        <taxon>Bacillota</taxon>
        <taxon>Bacilli</taxon>
        <taxon>Bacillales</taxon>
        <taxon>Bacillaceae</taxon>
        <taxon>Peribacillus</taxon>
    </lineage>
</organism>
<sequence length="149" mass="17060">MIKAMNIKQEETAREALGIQLPAYQIEAELINFHEIPPLKDKVETIMASREQFFGYYIESQLTGFISFEETAGEIDICRMVVHPNFFRKGIAKKLIQYILHTIKGHKKITVMTGEKNYPAKNLYLSLGFIKVKTVEVADGIFLSGFEKK</sequence>
<dbReference type="PATRIC" id="fig|1679170.3.peg.2992"/>
<dbReference type="OrthoDB" id="46888at2"/>
<keyword evidence="3" id="KW-1185">Reference proteome</keyword>
<dbReference type="InterPro" id="IPR016181">
    <property type="entry name" value="Acyl_CoA_acyltransferase"/>
</dbReference>
<dbReference type="Pfam" id="PF13673">
    <property type="entry name" value="Acetyltransf_10"/>
    <property type="match status" value="1"/>
</dbReference>
<evidence type="ECO:0000259" key="1">
    <source>
        <dbReference type="PROSITE" id="PS51186"/>
    </source>
</evidence>
<dbReference type="RefSeq" id="WP_049681674.1">
    <property type="nucleotide sequence ID" value="NZ_LFZW01000001.1"/>
</dbReference>
<evidence type="ECO:0000313" key="3">
    <source>
        <dbReference type="Proteomes" id="UP000037146"/>
    </source>
</evidence>
<dbReference type="GO" id="GO:0016747">
    <property type="term" value="F:acyltransferase activity, transferring groups other than amino-acyl groups"/>
    <property type="evidence" value="ECO:0007669"/>
    <property type="project" value="InterPro"/>
</dbReference>
<dbReference type="InterPro" id="IPR000182">
    <property type="entry name" value="GNAT_dom"/>
</dbReference>
<dbReference type="Gene3D" id="3.40.630.30">
    <property type="match status" value="1"/>
</dbReference>
<accession>A0A0K9GUK4</accession>
<dbReference type="AlphaFoldDB" id="A0A0K9GUK4"/>